<reference evidence="3" key="1">
    <citation type="journal article" date="2019" name="Int. J. Syst. Evol. Microbiol.">
        <title>The Global Catalogue of Microorganisms (GCM) 10K type strain sequencing project: providing services to taxonomists for standard genome sequencing and annotation.</title>
        <authorList>
            <consortium name="The Broad Institute Genomics Platform"/>
            <consortium name="The Broad Institute Genome Sequencing Center for Infectious Disease"/>
            <person name="Wu L."/>
            <person name="Ma J."/>
        </authorList>
    </citation>
    <scope>NUCLEOTIDE SEQUENCE [LARGE SCALE GENOMIC DNA]</scope>
    <source>
        <strain evidence="3">CCUG 56607</strain>
    </source>
</reference>
<sequence length="141" mass="16150">MRAFHVAKARAKNCEVLDDLTMDELRVAYRFAQKRGCVYCGEKIGDDFSVDHVIPMSKGAHNSFWNIVVCHEKCNYRKHNKPASKFASKEKMDEIIFDMIIRSPYHEEAITNFLSTGEFISSEDGKALRDIEDRGKVTKDG</sequence>
<evidence type="ECO:0000313" key="2">
    <source>
        <dbReference type="EMBL" id="MFD1018675.1"/>
    </source>
</evidence>
<dbReference type="CDD" id="cd00085">
    <property type="entry name" value="HNHc"/>
    <property type="match status" value="1"/>
</dbReference>
<dbReference type="InterPro" id="IPR003615">
    <property type="entry name" value="HNH_nuc"/>
</dbReference>
<keyword evidence="2" id="KW-0540">Nuclease</keyword>
<accession>A0ABW3KYE0</accession>
<dbReference type="RefSeq" id="WP_386057358.1">
    <property type="nucleotide sequence ID" value="NZ_JBHTKL010000001.1"/>
</dbReference>
<name>A0ABW3KYE0_9BACI</name>
<feature type="domain" description="HNH nuclease" evidence="1">
    <location>
        <begin position="24"/>
        <end position="76"/>
    </location>
</feature>
<dbReference type="Gene3D" id="1.10.30.50">
    <property type="match status" value="1"/>
</dbReference>
<evidence type="ECO:0000259" key="1">
    <source>
        <dbReference type="SMART" id="SM00507"/>
    </source>
</evidence>
<dbReference type="GO" id="GO:0004519">
    <property type="term" value="F:endonuclease activity"/>
    <property type="evidence" value="ECO:0007669"/>
    <property type="project" value="UniProtKB-KW"/>
</dbReference>
<evidence type="ECO:0000313" key="3">
    <source>
        <dbReference type="Proteomes" id="UP001596990"/>
    </source>
</evidence>
<dbReference type="Pfam" id="PF13395">
    <property type="entry name" value="HNH_4"/>
    <property type="match status" value="1"/>
</dbReference>
<gene>
    <name evidence="2" type="ORF">ACFQ2J_05605</name>
</gene>
<dbReference type="PANTHER" id="PTHR33877:SF2">
    <property type="entry name" value="OS07G0170200 PROTEIN"/>
    <property type="match status" value="1"/>
</dbReference>
<keyword evidence="2" id="KW-0255">Endonuclease</keyword>
<dbReference type="PANTHER" id="PTHR33877">
    <property type="entry name" value="SLL1193 PROTEIN"/>
    <property type="match status" value="1"/>
</dbReference>
<keyword evidence="2" id="KW-0378">Hydrolase</keyword>
<dbReference type="SMART" id="SM00507">
    <property type="entry name" value="HNHc"/>
    <property type="match status" value="1"/>
</dbReference>
<protein>
    <submittedName>
        <fullName evidence="2">HNH endonuclease</fullName>
    </submittedName>
</protein>
<proteinExistence type="predicted"/>
<comment type="caution">
    <text evidence="2">The sequence shown here is derived from an EMBL/GenBank/DDBJ whole genome shotgun (WGS) entry which is preliminary data.</text>
</comment>
<dbReference type="InterPro" id="IPR052892">
    <property type="entry name" value="NA-targeting_endonuclease"/>
</dbReference>
<organism evidence="2 3">
    <name type="scientific">Thalassobacillus hwangdonensis</name>
    <dbReference type="NCBI Taxonomy" id="546108"/>
    <lineage>
        <taxon>Bacteria</taxon>
        <taxon>Bacillati</taxon>
        <taxon>Bacillota</taxon>
        <taxon>Bacilli</taxon>
        <taxon>Bacillales</taxon>
        <taxon>Bacillaceae</taxon>
        <taxon>Thalassobacillus</taxon>
    </lineage>
</organism>
<keyword evidence="3" id="KW-1185">Reference proteome</keyword>
<dbReference type="Proteomes" id="UP001596990">
    <property type="component" value="Unassembled WGS sequence"/>
</dbReference>
<dbReference type="EMBL" id="JBHTKL010000001">
    <property type="protein sequence ID" value="MFD1018675.1"/>
    <property type="molecule type" value="Genomic_DNA"/>
</dbReference>